<protein>
    <recommendedName>
        <fullName evidence="4">Mce-associated membrane protein</fullName>
    </recommendedName>
</protein>
<feature type="compositionally biased region" description="Basic and acidic residues" evidence="1">
    <location>
        <begin position="119"/>
        <end position="138"/>
    </location>
</feature>
<gene>
    <name evidence="2" type="ORF">ACFPFM_28900</name>
</gene>
<feature type="region of interest" description="Disordered" evidence="1">
    <location>
        <begin position="83"/>
        <end position="178"/>
    </location>
</feature>
<evidence type="ECO:0008006" key="4">
    <source>
        <dbReference type="Google" id="ProtNLM"/>
    </source>
</evidence>
<dbReference type="RefSeq" id="WP_344036044.1">
    <property type="nucleotide sequence ID" value="NZ_BAAAKE010000004.1"/>
</dbReference>
<feature type="compositionally biased region" description="Low complexity" evidence="1">
    <location>
        <begin position="90"/>
        <end position="99"/>
    </location>
</feature>
<keyword evidence="3" id="KW-1185">Reference proteome</keyword>
<feature type="compositionally biased region" description="Low complexity" evidence="1">
    <location>
        <begin position="157"/>
        <end position="168"/>
    </location>
</feature>
<accession>A0ABV9Y5A4</accession>
<evidence type="ECO:0000313" key="3">
    <source>
        <dbReference type="Proteomes" id="UP001595833"/>
    </source>
</evidence>
<evidence type="ECO:0000256" key="1">
    <source>
        <dbReference type="SAM" id="MobiDB-lite"/>
    </source>
</evidence>
<comment type="caution">
    <text evidence="2">The sequence shown here is derived from an EMBL/GenBank/DDBJ whole genome shotgun (WGS) entry which is preliminary data.</text>
</comment>
<evidence type="ECO:0000313" key="2">
    <source>
        <dbReference type="EMBL" id="MFC5057751.1"/>
    </source>
</evidence>
<name>A0ABV9Y5A4_9PSEU</name>
<dbReference type="EMBL" id="JBHSJB010000028">
    <property type="protein sequence ID" value="MFC5057751.1"/>
    <property type="molecule type" value="Genomic_DNA"/>
</dbReference>
<reference evidence="3" key="1">
    <citation type="journal article" date="2019" name="Int. J. Syst. Evol. Microbiol.">
        <title>The Global Catalogue of Microorganisms (GCM) 10K type strain sequencing project: providing services to taxonomists for standard genome sequencing and annotation.</title>
        <authorList>
            <consortium name="The Broad Institute Genomics Platform"/>
            <consortium name="The Broad Institute Genome Sequencing Center for Infectious Disease"/>
            <person name="Wu L."/>
            <person name="Ma J."/>
        </authorList>
    </citation>
    <scope>NUCLEOTIDE SEQUENCE [LARGE SCALE GENOMIC DNA]</scope>
    <source>
        <strain evidence="3">KCTC 12848</strain>
    </source>
</reference>
<dbReference type="Proteomes" id="UP001595833">
    <property type="component" value="Unassembled WGS sequence"/>
</dbReference>
<proteinExistence type="predicted"/>
<sequence length="296" mass="30550">MRHPSPPPAPRALDPFADSDAVGLRKFNIGLVPASATPPGTWKRAAWFAVLSSAGVLVGLALAASKLVGAGYPAERVGLPGYPTGVPLLPGSTTATTPQPGTPAPDEPAPNTGAPDAESPDRVNEPEELRAPGEERRAAGGNSPEEPAGPATPGPATPGSTAPTGSPEVVTVPHGDEPPLVDGVAIAARTEKFYEEAVRDSSAAMAMVADSFRPEAEELVARQFADVSRIEVTAIRVDETKGATFSTLQVTRKDGATVTEERQLEFTTTGEPLIHAERPAAAVEQSSSDAEQHVIP</sequence>
<feature type="region of interest" description="Disordered" evidence="1">
    <location>
        <begin position="269"/>
        <end position="296"/>
    </location>
</feature>
<organism evidence="2 3">
    <name type="scientific">Saccharothrix xinjiangensis</name>
    <dbReference type="NCBI Taxonomy" id="204798"/>
    <lineage>
        <taxon>Bacteria</taxon>
        <taxon>Bacillati</taxon>
        <taxon>Actinomycetota</taxon>
        <taxon>Actinomycetes</taxon>
        <taxon>Pseudonocardiales</taxon>
        <taxon>Pseudonocardiaceae</taxon>
        <taxon>Saccharothrix</taxon>
    </lineage>
</organism>